<dbReference type="AlphaFoldDB" id="A0A0N5CMM8"/>
<dbReference type="STRING" id="103827.A0A0N5CMM8"/>
<proteinExistence type="predicted"/>
<feature type="domain" description="Apple" evidence="2">
    <location>
        <begin position="402"/>
        <end position="480"/>
    </location>
</feature>
<evidence type="ECO:0000259" key="2">
    <source>
        <dbReference type="PROSITE" id="PS50948"/>
    </source>
</evidence>
<organism evidence="5">
    <name type="scientific">Thelazia callipaeda</name>
    <name type="common">Oriental eyeworm</name>
    <name type="synonym">Parasitic nematode</name>
    <dbReference type="NCBI Taxonomy" id="103827"/>
    <lineage>
        <taxon>Eukaryota</taxon>
        <taxon>Metazoa</taxon>
        <taxon>Ecdysozoa</taxon>
        <taxon>Nematoda</taxon>
        <taxon>Chromadorea</taxon>
        <taxon>Rhabditida</taxon>
        <taxon>Spirurina</taxon>
        <taxon>Spiruromorpha</taxon>
        <taxon>Thelazioidea</taxon>
        <taxon>Thelaziidae</taxon>
        <taxon>Thelazia</taxon>
    </lineage>
</organism>
<dbReference type="OrthoDB" id="5838071at2759"/>
<accession>A0A0N5CMM8</accession>
<evidence type="ECO:0000313" key="5">
    <source>
        <dbReference type="WBParaSite" id="TCLT_0000141301-mRNA-1"/>
    </source>
</evidence>
<evidence type="ECO:0000313" key="4">
    <source>
        <dbReference type="Proteomes" id="UP000276776"/>
    </source>
</evidence>
<feature type="compositionally biased region" description="Polar residues" evidence="1">
    <location>
        <begin position="184"/>
        <end position="200"/>
    </location>
</feature>
<gene>
    <name evidence="3" type="ORF">TCLT_LOCUS1414</name>
</gene>
<feature type="region of interest" description="Disordered" evidence="1">
    <location>
        <begin position="126"/>
        <end position="200"/>
    </location>
</feature>
<dbReference type="WBParaSite" id="TCLT_0000141301-mRNA-1">
    <property type="protein sequence ID" value="TCLT_0000141301-mRNA-1"/>
    <property type="gene ID" value="TCLT_0000141301"/>
</dbReference>
<name>A0A0N5CMM8_THECL</name>
<evidence type="ECO:0000256" key="1">
    <source>
        <dbReference type="SAM" id="MobiDB-lite"/>
    </source>
</evidence>
<sequence length="510" mass="57868">MIDRVQKECLISKWSPYLITPSRYQSRVVHTDFYQNICISSADQIQDFTAAPPRTTLSISIPFIKLGLPSSSEQIVSTHRFNDDSSNITAKLQKPKEPPLASILYRSKEAAGKAWSRYKPKKRTRALYNGYQSNEDYLDDITDDDDDEDDDDDNDDNDDDDDDDEVNDDVSSEEIDAVHGLPKSLNNEAVNSTNNSGANRISRNSLASALKMKSSKIRSDIATPHHNLHFFKVSRPKNTSSSNLLSRIYPSTDQFVNIINNTVTTTTSTSSTMTTNIMPVTRITEVNSPKISASFFVPVPANPSRWNTTTKDSKLFIEHRNYALNIGVNEQHPDSRQVIRNKLIEQLRSLNGYEQERIKQIGLQDCLYNCILRVAFLCLSVNYDKYSKENSENYDINEIRKCFSICENAMIHTLNGLIVDGIYTPLECLSVCALSRHVYHATCYSVNWFKDTRTCYLHTSKTKLEDLNATTSSDFFLNNCAGKDFTTGNVESSECEDDECDSRDQKLLWQ</sequence>
<reference evidence="3 4" key="2">
    <citation type="submission" date="2018-11" db="EMBL/GenBank/DDBJ databases">
        <authorList>
            <consortium name="Pathogen Informatics"/>
        </authorList>
    </citation>
    <scope>NUCLEOTIDE SEQUENCE [LARGE SCALE GENOMIC DNA]</scope>
</reference>
<keyword evidence="4" id="KW-1185">Reference proteome</keyword>
<feature type="compositionally biased region" description="Acidic residues" evidence="1">
    <location>
        <begin position="136"/>
        <end position="175"/>
    </location>
</feature>
<dbReference type="InterPro" id="IPR003609">
    <property type="entry name" value="Pan_app"/>
</dbReference>
<dbReference type="PROSITE" id="PS50948">
    <property type="entry name" value="PAN"/>
    <property type="match status" value="1"/>
</dbReference>
<evidence type="ECO:0000313" key="3">
    <source>
        <dbReference type="EMBL" id="VDM96839.1"/>
    </source>
</evidence>
<dbReference type="Proteomes" id="UP000276776">
    <property type="component" value="Unassembled WGS sequence"/>
</dbReference>
<dbReference type="EMBL" id="UYYF01000179">
    <property type="protein sequence ID" value="VDM96839.1"/>
    <property type="molecule type" value="Genomic_DNA"/>
</dbReference>
<protein>
    <submittedName>
        <fullName evidence="5">Apple domain-containing protein</fullName>
    </submittedName>
</protein>
<reference evidence="5" key="1">
    <citation type="submission" date="2017-02" db="UniProtKB">
        <authorList>
            <consortium name="WormBaseParasite"/>
        </authorList>
    </citation>
    <scope>IDENTIFICATION</scope>
</reference>